<organism evidence="2 3">
    <name type="scientific">Undibacterium flavidum</name>
    <dbReference type="NCBI Taxonomy" id="2762297"/>
    <lineage>
        <taxon>Bacteria</taxon>
        <taxon>Pseudomonadati</taxon>
        <taxon>Pseudomonadota</taxon>
        <taxon>Betaproteobacteria</taxon>
        <taxon>Burkholderiales</taxon>
        <taxon>Oxalobacteraceae</taxon>
        <taxon>Undibacterium</taxon>
    </lineage>
</organism>
<gene>
    <name evidence="2" type="ORF">H8K55_10260</name>
</gene>
<dbReference type="PANTHER" id="PTHR37515:SF2">
    <property type="entry name" value="YALI0C09240P"/>
    <property type="match status" value="1"/>
</dbReference>
<dbReference type="RefSeq" id="WP_186941998.1">
    <property type="nucleotide sequence ID" value="NZ_JACOGA010000008.1"/>
</dbReference>
<comment type="caution">
    <text evidence="2">The sequence shown here is derived from an EMBL/GenBank/DDBJ whole genome shotgun (WGS) entry which is preliminary data.</text>
</comment>
<dbReference type="Proteomes" id="UP000624279">
    <property type="component" value="Unassembled WGS sequence"/>
</dbReference>
<keyword evidence="3" id="KW-1185">Reference proteome</keyword>
<accession>A0ABR6YBQ7</accession>
<sequence>MPIKQLLALFTVFILSLSSNATESKNKVYEITFSVTATPDQEKEFKDKIVPWASIKNSEVDSKRLIDSTRKVISESEATVIIDYPVRKPVNFKITSKDGFTRGDLLRRIGQIYRQMYRDEEASSTIKTVPIDKRKGLINRNATDGKYGIWGHDIDDLDISSATISCSNGKCTIDLGIES</sequence>
<proteinExistence type="predicted"/>
<dbReference type="PANTHER" id="PTHR37515">
    <property type="entry name" value="YALI0C09240P"/>
    <property type="match status" value="1"/>
</dbReference>
<evidence type="ECO:0000256" key="1">
    <source>
        <dbReference type="SAM" id="SignalP"/>
    </source>
</evidence>
<feature type="chain" id="PRO_5046346103" evidence="1">
    <location>
        <begin position="22"/>
        <end position="179"/>
    </location>
</feature>
<evidence type="ECO:0000313" key="3">
    <source>
        <dbReference type="Proteomes" id="UP000624279"/>
    </source>
</evidence>
<feature type="signal peptide" evidence="1">
    <location>
        <begin position="1"/>
        <end position="21"/>
    </location>
</feature>
<dbReference type="EMBL" id="JACOGA010000008">
    <property type="protein sequence ID" value="MBC3873975.1"/>
    <property type="molecule type" value="Genomic_DNA"/>
</dbReference>
<name>A0ABR6YBQ7_9BURK</name>
<reference evidence="2 3" key="1">
    <citation type="submission" date="2020-08" db="EMBL/GenBank/DDBJ databases">
        <title>Novel species isolated from subtropical streams in China.</title>
        <authorList>
            <person name="Lu H."/>
        </authorList>
    </citation>
    <scope>NUCLEOTIDE SEQUENCE [LARGE SCALE GENOMIC DNA]</scope>
    <source>
        <strain evidence="2 3">LX15W</strain>
    </source>
</reference>
<keyword evidence="1" id="KW-0732">Signal</keyword>
<evidence type="ECO:0000313" key="2">
    <source>
        <dbReference type="EMBL" id="MBC3873975.1"/>
    </source>
</evidence>
<protein>
    <submittedName>
        <fullName evidence="2">Uncharacterized protein</fullName>
    </submittedName>
</protein>